<keyword evidence="2 5" id="KW-0732">Signal</keyword>
<sequence>MAAPCFLIYFIFSASCLVDGQPPKYALKGGWGFLKPDIAGHPDGILWKYNGNKVVEFNGNEQQEFSPYHSRIILNWVSAELNISELRFEDSGDYELEVHINKALHRSFHKLEVIDLVPRPSISCELMDGGGSNVSAELLCSAAPGRPRAGVAFEWRTRGDVRRGPRLHIPLGGDYDDDVYSCNVSNLLSSKEATFPAKDCYPGTLSLRRLNLSLTSLLESL</sequence>
<evidence type="ECO:0000313" key="7">
    <source>
        <dbReference type="EMBL" id="TNN39712.1"/>
    </source>
</evidence>
<evidence type="ECO:0000313" key="8">
    <source>
        <dbReference type="Proteomes" id="UP000314294"/>
    </source>
</evidence>
<feature type="signal peptide" evidence="5">
    <location>
        <begin position="1"/>
        <end position="20"/>
    </location>
</feature>
<dbReference type="InterPro" id="IPR007110">
    <property type="entry name" value="Ig-like_dom"/>
</dbReference>
<dbReference type="GO" id="GO:0016020">
    <property type="term" value="C:membrane"/>
    <property type="evidence" value="ECO:0007669"/>
    <property type="project" value="UniProtKB-SubCell"/>
</dbReference>
<organism evidence="7 8">
    <name type="scientific">Liparis tanakae</name>
    <name type="common">Tanaka's snailfish</name>
    <dbReference type="NCBI Taxonomy" id="230148"/>
    <lineage>
        <taxon>Eukaryota</taxon>
        <taxon>Metazoa</taxon>
        <taxon>Chordata</taxon>
        <taxon>Craniata</taxon>
        <taxon>Vertebrata</taxon>
        <taxon>Euteleostomi</taxon>
        <taxon>Actinopterygii</taxon>
        <taxon>Neopterygii</taxon>
        <taxon>Teleostei</taxon>
        <taxon>Neoteleostei</taxon>
        <taxon>Acanthomorphata</taxon>
        <taxon>Eupercaria</taxon>
        <taxon>Perciformes</taxon>
        <taxon>Cottioidei</taxon>
        <taxon>Cottales</taxon>
        <taxon>Liparidae</taxon>
        <taxon>Liparis</taxon>
    </lineage>
</organism>
<protein>
    <submittedName>
        <fullName evidence="7">Lymphocyte function-associated antigen 3</fullName>
    </submittedName>
</protein>
<dbReference type="InterPro" id="IPR015631">
    <property type="entry name" value="CD2/SLAM_rcpt"/>
</dbReference>
<evidence type="ECO:0000256" key="4">
    <source>
        <dbReference type="ARBA" id="ARBA00023180"/>
    </source>
</evidence>
<name>A0A4Z2FHA5_9TELE</name>
<dbReference type="InterPro" id="IPR036179">
    <property type="entry name" value="Ig-like_dom_sf"/>
</dbReference>
<dbReference type="Gene3D" id="2.60.40.10">
    <property type="entry name" value="Immunoglobulins"/>
    <property type="match status" value="2"/>
</dbReference>
<dbReference type="OrthoDB" id="9427418at2759"/>
<evidence type="ECO:0000259" key="6">
    <source>
        <dbReference type="PROSITE" id="PS50835"/>
    </source>
</evidence>
<evidence type="ECO:0000256" key="3">
    <source>
        <dbReference type="ARBA" id="ARBA00023136"/>
    </source>
</evidence>
<dbReference type="PANTHER" id="PTHR12080:SF55">
    <property type="entry name" value="LYMPHOCYTE FUNCTION-ASSOCIATED ANTIGEN 3"/>
    <property type="match status" value="1"/>
</dbReference>
<accession>A0A4Z2FHA5</accession>
<dbReference type="Proteomes" id="UP000314294">
    <property type="component" value="Unassembled WGS sequence"/>
</dbReference>
<evidence type="ECO:0000256" key="1">
    <source>
        <dbReference type="ARBA" id="ARBA00004370"/>
    </source>
</evidence>
<feature type="chain" id="PRO_5021300360" evidence="5">
    <location>
        <begin position="21"/>
        <end position="221"/>
    </location>
</feature>
<dbReference type="EMBL" id="SRLO01001256">
    <property type="protein sequence ID" value="TNN39712.1"/>
    <property type="molecule type" value="Genomic_DNA"/>
</dbReference>
<dbReference type="AlphaFoldDB" id="A0A4Z2FHA5"/>
<reference evidence="7 8" key="1">
    <citation type="submission" date="2019-03" db="EMBL/GenBank/DDBJ databases">
        <title>First draft genome of Liparis tanakae, snailfish: a comprehensive survey of snailfish specific genes.</title>
        <authorList>
            <person name="Kim W."/>
            <person name="Song I."/>
            <person name="Jeong J.-H."/>
            <person name="Kim D."/>
            <person name="Kim S."/>
            <person name="Ryu S."/>
            <person name="Song J.Y."/>
            <person name="Lee S.K."/>
        </authorList>
    </citation>
    <scope>NUCLEOTIDE SEQUENCE [LARGE SCALE GENOMIC DNA]</scope>
    <source>
        <tissue evidence="7">Muscle</tissue>
    </source>
</reference>
<evidence type="ECO:0000256" key="2">
    <source>
        <dbReference type="ARBA" id="ARBA00022729"/>
    </source>
</evidence>
<evidence type="ECO:0000256" key="5">
    <source>
        <dbReference type="SAM" id="SignalP"/>
    </source>
</evidence>
<dbReference type="InterPro" id="IPR013783">
    <property type="entry name" value="Ig-like_fold"/>
</dbReference>
<proteinExistence type="predicted"/>
<gene>
    <name evidence="7" type="primary">CD58</name>
    <name evidence="7" type="ORF">EYF80_050118</name>
</gene>
<keyword evidence="8" id="KW-1185">Reference proteome</keyword>
<comment type="caution">
    <text evidence="7">The sequence shown here is derived from an EMBL/GenBank/DDBJ whole genome shotgun (WGS) entry which is preliminary data.</text>
</comment>
<keyword evidence="3" id="KW-0472">Membrane</keyword>
<comment type="subcellular location">
    <subcellularLocation>
        <location evidence="1">Membrane</location>
    </subcellularLocation>
</comment>
<dbReference type="PROSITE" id="PS50835">
    <property type="entry name" value="IG_LIKE"/>
    <property type="match status" value="1"/>
</dbReference>
<dbReference type="PANTHER" id="PTHR12080">
    <property type="entry name" value="SIGNALING LYMPHOCYTIC ACTIVATION MOLECULE"/>
    <property type="match status" value="1"/>
</dbReference>
<keyword evidence="4" id="KW-0325">Glycoprotein</keyword>
<feature type="domain" description="Ig-like" evidence="6">
    <location>
        <begin position="120"/>
        <end position="194"/>
    </location>
</feature>
<dbReference type="SUPFAM" id="SSF48726">
    <property type="entry name" value="Immunoglobulin"/>
    <property type="match status" value="1"/>
</dbReference>